<dbReference type="OrthoDB" id="9785438at2"/>
<accession>A0A1G8ENZ9</accession>
<dbReference type="AlphaFoldDB" id="A0A1G8ENZ9"/>
<organism evidence="1 2">
    <name type="scientific">Alteribacillus bidgolensis</name>
    <dbReference type="NCBI Taxonomy" id="930129"/>
    <lineage>
        <taxon>Bacteria</taxon>
        <taxon>Bacillati</taxon>
        <taxon>Bacillota</taxon>
        <taxon>Bacilli</taxon>
        <taxon>Bacillales</taxon>
        <taxon>Bacillaceae</taxon>
        <taxon>Alteribacillus</taxon>
    </lineage>
</organism>
<protein>
    <submittedName>
        <fullName evidence="1">Predicted thiol-disulfide oxidoreductase YuxK, DCC family</fullName>
    </submittedName>
</protein>
<name>A0A1G8ENZ9_9BACI</name>
<reference evidence="1 2" key="1">
    <citation type="submission" date="2016-10" db="EMBL/GenBank/DDBJ databases">
        <authorList>
            <person name="de Groot N.N."/>
        </authorList>
    </citation>
    <scope>NUCLEOTIDE SEQUENCE [LARGE SCALE GENOMIC DNA]</scope>
    <source>
        <strain evidence="2">P4B,CCM 7963,CECT 7998,DSM 25260,IBRC-M 10614,KCTC 13821</strain>
    </source>
</reference>
<dbReference type="STRING" id="930129.SAMN05216352_102314"/>
<keyword evidence="2" id="KW-1185">Reference proteome</keyword>
<dbReference type="Proteomes" id="UP000199017">
    <property type="component" value="Unassembled WGS sequence"/>
</dbReference>
<dbReference type="EMBL" id="FNDU01000002">
    <property type="protein sequence ID" value="SDH71592.1"/>
    <property type="molecule type" value="Genomic_DNA"/>
</dbReference>
<dbReference type="RefSeq" id="WP_091581551.1">
    <property type="nucleotide sequence ID" value="NZ_FNDU01000002.1"/>
</dbReference>
<gene>
    <name evidence="1" type="ORF">SAMN05216352_102314</name>
</gene>
<dbReference type="Pfam" id="PF04134">
    <property type="entry name" value="DCC1-like"/>
    <property type="match status" value="1"/>
</dbReference>
<proteinExistence type="predicted"/>
<sequence>MTITNTNKSFVVFYDGTCTLCQKTKQEIEKWDKHKLLTWRSIEDPSIFEEYSFLKEDRMKQEMHLLEEDTYLYTGFAAVKRIFQLFPAGKRFAFLFYLPGADRAGKVIYKQIAKRRHQLLGGDCASGACKIQR</sequence>
<dbReference type="InterPro" id="IPR007263">
    <property type="entry name" value="DCC1-like"/>
</dbReference>
<dbReference type="GO" id="GO:0015035">
    <property type="term" value="F:protein-disulfide reductase activity"/>
    <property type="evidence" value="ECO:0007669"/>
    <property type="project" value="InterPro"/>
</dbReference>
<evidence type="ECO:0000313" key="1">
    <source>
        <dbReference type="EMBL" id="SDH71592.1"/>
    </source>
</evidence>
<evidence type="ECO:0000313" key="2">
    <source>
        <dbReference type="Proteomes" id="UP000199017"/>
    </source>
</evidence>